<dbReference type="EMBL" id="DVOS01000065">
    <property type="protein sequence ID" value="HIV23869.1"/>
    <property type="molecule type" value="Genomic_DNA"/>
</dbReference>
<comment type="caution">
    <text evidence="3">The sequence shown here is derived from an EMBL/GenBank/DDBJ whole genome shotgun (WGS) entry which is preliminary data.</text>
</comment>
<dbReference type="AlphaFoldDB" id="A0A9D1P165"/>
<evidence type="ECO:0000313" key="4">
    <source>
        <dbReference type="Proteomes" id="UP000886889"/>
    </source>
</evidence>
<proteinExistence type="predicted"/>
<feature type="region of interest" description="Disordered" evidence="1">
    <location>
        <begin position="1"/>
        <end position="62"/>
    </location>
</feature>
<name>A0A9D1P165_9FIRM</name>
<dbReference type="Proteomes" id="UP000886889">
    <property type="component" value="Unassembled WGS sequence"/>
</dbReference>
<keyword evidence="2" id="KW-0812">Transmembrane</keyword>
<sequence>ETPGETETETEEESESQPETPGETETETEEESESQPETPGETETESEGETETETETEKQEPAVIYIENIAAEDKIYDGTNQISLRYDVRLPQGAPEEIREMVIGQAAAAGCDAGRQAVYCCFSLPEDLQSSYVLQPEQTKLEAQIKPRPLSIQLPDGWKLYGTKAVMDQVYLTGQVEVSGFVEDGQGNAVIPEGFLLPQVRLDKNVVERWSPVYEEGKQKIYRNAIVLRYEKNGEITGNPTANYYFDTDSDSGRYRKGSLTVVRAPVEEGKDYDVFGEEGSSFRSGNVLWVRQGTGVYVVPRDGSGYNRGMDFGQLYTGGTLTFTLKKVNEKGKILADSLEGQIQVIVDGQVPQAEIEISGAKEVEGVYYGKPGTAVSFRIPEDGLSGMKAARYFISSENGNVPGRQGKGNWWVDCGDGDTITLKEEGSYQIYVLTEDQTGNQAYARSAPVVIDSAGPVLEVTGVKNQSANSGTVRIGVNCSDPYYEKGSLQIEIRRAGENTGPAEEIRRERADGAKVTFSDFPHMLQWDGSYRLTASARDYAGNETRMEVFFSVNRFGSVYDLGEETKAKLEQFYHTAAFPVVFFETNLDDVKTARIFCLKNGTAAVLSEGRDYTVKRMEEGEWKQYCYTVLPQVFEDDGSYEVILTSRDRASNSSDNQAQQKTVRFFIDKTPPECLITGAASGEIFRGEKLWLFLEARDNGELDTLKVYLDGEEAAAYGREELEARKGILKWKLNAKTEWQRIQVYVRDLAGNEYWTEELPYYITEAETTAPVEPYRKTEKTAKEKVLEEREKEEKAEKADAKAAPKEKKQEEAAAEKKKEQKEREEKMPGKSERIFWKQAAFPAMLAGGGLIFLAAERREKGRRRGRKKGDRRGNC</sequence>
<keyword evidence="2" id="KW-1133">Transmembrane helix</keyword>
<evidence type="ECO:0000313" key="3">
    <source>
        <dbReference type="EMBL" id="HIV23869.1"/>
    </source>
</evidence>
<evidence type="ECO:0000256" key="2">
    <source>
        <dbReference type="SAM" id="Phobius"/>
    </source>
</evidence>
<feature type="non-terminal residue" evidence="3">
    <location>
        <position position="1"/>
    </location>
</feature>
<evidence type="ECO:0000256" key="1">
    <source>
        <dbReference type="SAM" id="MobiDB-lite"/>
    </source>
</evidence>
<evidence type="ECO:0008006" key="5">
    <source>
        <dbReference type="Google" id="ProtNLM"/>
    </source>
</evidence>
<accession>A0A9D1P165</accession>
<organism evidence="3 4">
    <name type="scientific">Candidatus Merdiplasma excrementigallinarum</name>
    <dbReference type="NCBI Taxonomy" id="2840864"/>
    <lineage>
        <taxon>Bacteria</taxon>
        <taxon>Bacillati</taxon>
        <taxon>Bacillota</taxon>
        <taxon>Clostridia</taxon>
        <taxon>Lachnospirales</taxon>
        <taxon>Lachnospiraceae</taxon>
        <taxon>Lachnospiraceae incertae sedis</taxon>
        <taxon>Candidatus Merdiplasma</taxon>
    </lineage>
</organism>
<feature type="compositionally biased region" description="Acidic residues" evidence="1">
    <location>
        <begin position="1"/>
        <end position="54"/>
    </location>
</feature>
<protein>
    <recommendedName>
        <fullName evidence="5">Ig-like domain-containing protein</fullName>
    </recommendedName>
</protein>
<gene>
    <name evidence="3" type="ORF">IAC80_07995</name>
</gene>
<reference evidence="3" key="1">
    <citation type="submission" date="2020-10" db="EMBL/GenBank/DDBJ databases">
        <authorList>
            <person name="Gilroy R."/>
        </authorList>
    </citation>
    <scope>NUCLEOTIDE SEQUENCE</scope>
    <source>
        <strain evidence="3">ChiBcec6-7307</strain>
    </source>
</reference>
<feature type="compositionally biased region" description="Basic residues" evidence="1">
    <location>
        <begin position="864"/>
        <end position="879"/>
    </location>
</feature>
<keyword evidence="2" id="KW-0472">Membrane</keyword>
<feature type="transmembrane region" description="Helical" evidence="2">
    <location>
        <begin position="839"/>
        <end position="859"/>
    </location>
</feature>
<feature type="region of interest" description="Disordered" evidence="1">
    <location>
        <begin position="858"/>
        <end position="879"/>
    </location>
</feature>
<feature type="region of interest" description="Disordered" evidence="1">
    <location>
        <begin position="777"/>
        <end position="837"/>
    </location>
</feature>
<reference evidence="3" key="2">
    <citation type="journal article" date="2021" name="PeerJ">
        <title>Extensive microbial diversity within the chicken gut microbiome revealed by metagenomics and culture.</title>
        <authorList>
            <person name="Gilroy R."/>
            <person name="Ravi A."/>
            <person name="Getino M."/>
            <person name="Pursley I."/>
            <person name="Horton D.L."/>
            <person name="Alikhan N.F."/>
            <person name="Baker D."/>
            <person name="Gharbi K."/>
            <person name="Hall N."/>
            <person name="Watson M."/>
            <person name="Adriaenssens E.M."/>
            <person name="Foster-Nyarko E."/>
            <person name="Jarju S."/>
            <person name="Secka A."/>
            <person name="Antonio M."/>
            <person name="Oren A."/>
            <person name="Chaudhuri R.R."/>
            <person name="La Ragione R."/>
            <person name="Hildebrand F."/>
            <person name="Pallen M.J."/>
        </authorList>
    </citation>
    <scope>NUCLEOTIDE SEQUENCE</scope>
    <source>
        <strain evidence="3">ChiBcec6-7307</strain>
    </source>
</reference>